<dbReference type="AlphaFoldDB" id="A0A803QXH3"/>
<protein>
    <submittedName>
        <fullName evidence="1">Uncharacterized protein</fullName>
    </submittedName>
</protein>
<proteinExistence type="predicted"/>
<organism evidence="1 2">
    <name type="scientific">Cannabis sativa</name>
    <name type="common">Hemp</name>
    <name type="synonym">Marijuana</name>
    <dbReference type="NCBI Taxonomy" id="3483"/>
    <lineage>
        <taxon>Eukaryota</taxon>
        <taxon>Viridiplantae</taxon>
        <taxon>Streptophyta</taxon>
        <taxon>Embryophyta</taxon>
        <taxon>Tracheophyta</taxon>
        <taxon>Spermatophyta</taxon>
        <taxon>Magnoliopsida</taxon>
        <taxon>eudicotyledons</taxon>
        <taxon>Gunneridae</taxon>
        <taxon>Pentapetalae</taxon>
        <taxon>rosids</taxon>
        <taxon>fabids</taxon>
        <taxon>Rosales</taxon>
        <taxon>Cannabaceae</taxon>
        <taxon>Cannabis</taxon>
    </lineage>
</organism>
<name>A0A803QXH3_CANSA</name>
<dbReference type="Gramene" id="novel_model_2593_5bd9a17a">
    <property type="protein sequence ID" value="cds.novel_model_2593_5bd9a17a"/>
    <property type="gene ID" value="novel_gene_1394_5bd9a17a"/>
</dbReference>
<accession>A0A803QXH3</accession>
<dbReference type="Proteomes" id="UP000596661">
    <property type="component" value="Chromosome 3"/>
</dbReference>
<evidence type="ECO:0000313" key="2">
    <source>
        <dbReference type="Proteomes" id="UP000596661"/>
    </source>
</evidence>
<reference evidence="1" key="1">
    <citation type="submission" date="2018-11" db="EMBL/GenBank/DDBJ databases">
        <authorList>
            <person name="Grassa J C."/>
        </authorList>
    </citation>
    <scope>NUCLEOTIDE SEQUENCE [LARGE SCALE GENOMIC DNA]</scope>
</reference>
<dbReference type="EMBL" id="UZAU01000248">
    <property type="status" value="NOT_ANNOTATED_CDS"/>
    <property type="molecule type" value="Genomic_DNA"/>
</dbReference>
<evidence type="ECO:0000313" key="1">
    <source>
        <dbReference type="EnsemblPlants" id="cds.novel_model_2593_5bd9a17a"/>
    </source>
</evidence>
<dbReference type="EnsemblPlants" id="novel_model_2593_5bd9a17a">
    <property type="protein sequence ID" value="cds.novel_model_2593_5bd9a17a"/>
    <property type="gene ID" value="novel_gene_1394_5bd9a17a"/>
</dbReference>
<keyword evidence="2" id="KW-1185">Reference proteome</keyword>
<sequence length="155" mass="17971">MYSWHGICDISLVGVSVESIYYGFYLLAEYSLKMFTLLNIEAHRFGSVEENRLWHPISININLRIKNKRVKEQALDKGSQVELRGDSLLPLNLHYDVGIQLSSKEGALVTISCELIYLSWPHLVIQSVTQAPFAWEHYVSLFERFQRNLLYHGLQ</sequence>
<reference evidence="1" key="2">
    <citation type="submission" date="2021-03" db="UniProtKB">
        <authorList>
            <consortium name="EnsemblPlants"/>
        </authorList>
    </citation>
    <scope>IDENTIFICATION</scope>
</reference>